<sequence length="804" mass="93497">MKLSDEERYFKKMLDASTNVIWNEMKKIRESSEKQKKLIRRRWIWELIQNASDCTPQEQEIDINVTYSGKQIIFSHNGLPFSFENLEDLITQLSSKQSSEEEKAGKFGTGFMSTHLLSEIVQIKGSFNVEGEKYSNLDFLIDRTGREYGEVKENTRKMLENLKILKETYIYDELFYKYEETKFIYDISEGSDVQEAIEKGLKDLKETIPYVFAFNKNINSITLNGKLYEKDITIPASKNEKMKVIKIKDGEDGSNILVIEDGTVSIACSIDYDESNIYFLPFSESMPKIFCRFPLIGTEEYCFPIIVNSSRFEVEQDRDAIRDGNSDNLVLMKAATVLYKELLNYCSCNSITKNEYNISILDKPNASEIQEYCYKELKLEIEKSELIQIPSIDGSINKFSYKNDQNQQQIGLLSTKNVTNLDSFWDLINEINTLNIPTKDTYIGWAGVFNSNLTFGIINEHVIKGAITLSNLNIKVNCDVREWLNNFYKLWIEDEGIEVVIKNAYVPNQKEEFISFSSAFLDQELDIELKNILVLLGNPILDVLIDREIVAFNEYFEGNIEKIKTDAIISKDIDEKISQILSKETIDRVERDEGTQLIFNKLTNWFIKYQDRGKELFKNLFSKRMMLSTPEENLLRYEIAEKVQENNLGLDDLEHLISSRTKILEIMSNEDLNSEAMIEQLKHVVKSSKELREYVNGLINRSIKNIYKYLSTNSYYTLPETLEEWEASKFSETVFPVKYKDDEIHIIIRPSDYQKIIFYHDQELEALDDTKYQLWTDNGEFQKMITLGDLLKTTGISAIPLRKL</sequence>
<accession>A0ABV3W505</accession>
<evidence type="ECO:0000313" key="2">
    <source>
        <dbReference type="Proteomes" id="UP001558534"/>
    </source>
</evidence>
<proteinExistence type="predicted"/>
<dbReference type="RefSeq" id="WP_368638667.1">
    <property type="nucleotide sequence ID" value="NZ_JBFRHK010000028.1"/>
</dbReference>
<dbReference type="InterPro" id="IPR036890">
    <property type="entry name" value="HATPase_C_sf"/>
</dbReference>
<evidence type="ECO:0000313" key="1">
    <source>
        <dbReference type="EMBL" id="MEX3748279.1"/>
    </source>
</evidence>
<dbReference type="Proteomes" id="UP001558534">
    <property type="component" value="Unassembled WGS sequence"/>
</dbReference>
<protein>
    <recommendedName>
        <fullName evidence="3">ATP-binding protein</fullName>
    </recommendedName>
</protein>
<dbReference type="Gene3D" id="3.30.565.10">
    <property type="entry name" value="Histidine kinase-like ATPase, C-terminal domain"/>
    <property type="match status" value="1"/>
</dbReference>
<keyword evidence="2" id="KW-1185">Reference proteome</keyword>
<organism evidence="1 2">
    <name type="scientific">Lysinibacillus xylanilyticus</name>
    <dbReference type="NCBI Taxonomy" id="582475"/>
    <lineage>
        <taxon>Bacteria</taxon>
        <taxon>Bacillati</taxon>
        <taxon>Bacillota</taxon>
        <taxon>Bacilli</taxon>
        <taxon>Bacillales</taxon>
        <taxon>Bacillaceae</taxon>
        <taxon>Lysinibacillus</taxon>
    </lineage>
</organism>
<name>A0ABV3W505_9BACI</name>
<evidence type="ECO:0008006" key="3">
    <source>
        <dbReference type="Google" id="ProtNLM"/>
    </source>
</evidence>
<comment type="caution">
    <text evidence="1">The sequence shown here is derived from an EMBL/GenBank/DDBJ whole genome shotgun (WGS) entry which is preliminary data.</text>
</comment>
<dbReference type="NCBIfam" id="NF047352">
    <property type="entry name" value="P_loop_sacsin"/>
    <property type="match status" value="1"/>
</dbReference>
<dbReference type="EMBL" id="JBFRHK010000028">
    <property type="protein sequence ID" value="MEX3748279.1"/>
    <property type="molecule type" value="Genomic_DNA"/>
</dbReference>
<reference evidence="1 2" key="1">
    <citation type="submission" date="2024-07" db="EMBL/GenBank/DDBJ databases">
        <title>Characterization of a bacterium isolated from hydrolysated instant sea cucumber by whole-genome sequencing and metabolomics.</title>
        <authorList>
            <person name="Luo X."/>
            <person name="Zhang Z."/>
            <person name="Zheng Z."/>
            <person name="Zhang W."/>
            <person name="Ming T."/>
            <person name="Jiao L."/>
            <person name="Su X."/>
            <person name="Kong F."/>
            <person name="Xu J."/>
        </authorList>
    </citation>
    <scope>NUCLEOTIDE SEQUENCE [LARGE SCALE GENOMIC DNA]</scope>
    <source>
        <strain evidence="1 2">XL-2024</strain>
    </source>
</reference>
<dbReference type="SUPFAM" id="SSF55874">
    <property type="entry name" value="ATPase domain of HSP90 chaperone/DNA topoisomerase II/histidine kinase"/>
    <property type="match status" value="1"/>
</dbReference>
<gene>
    <name evidence="1" type="ORF">AB1300_24690</name>
</gene>